<dbReference type="EMBL" id="PDSL01000074">
    <property type="protein sequence ID" value="PIE31594.1"/>
    <property type="molecule type" value="Genomic_DNA"/>
</dbReference>
<sequence length="322" mass="35663">MAIEHGWEQAGVVHGRIEIAGRRDLEWAEAPAWRWRRAGSGDLGPIGLPPATGPDGLRAPVVFPTGVIADRRPSTYPRVEVALGMVVEDRSSGFVGDIVKWNAAAVTLRDRRQHQRHFTWKPGGFLYEGQPVTLVQPRPQPSNSPRFTASGAIAGPSRRSIVARASRIWVEGRHDAELVEHVWGDELRELGIVVEPMHGADDLAAAVRGFRPGPQRRLGVVLDHLVEGSKEWHLASEITDPFVMVTGHPYVDVWAAIRPRTIGIKAWPTVATGRPWKEGVCEALGQPFDGFWPRVRNRVQSYVDLEPELVGAIERLIDFVSD</sequence>
<dbReference type="Pfam" id="PF11296">
    <property type="entry name" value="DUF3097_C"/>
    <property type="match status" value="1"/>
</dbReference>
<evidence type="ECO:0000259" key="2">
    <source>
        <dbReference type="Pfam" id="PF22845"/>
    </source>
</evidence>
<comment type="caution">
    <text evidence="3">The sequence shown here is derived from an EMBL/GenBank/DDBJ whole genome shotgun (WGS) entry which is preliminary data.</text>
</comment>
<dbReference type="AlphaFoldDB" id="A0A2G6K7G3"/>
<gene>
    <name evidence="3" type="ORF">CSA55_05370</name>
</gene>
<feature type="domain" description="DUF3097" evidence="2">
    <location>
        <begin position="79"/>
        <end position="137"/>
    </location>
</feature>
<evidence type="ECO:0008006" key="5">
    <source>
        <dbReference type="Google" id="ProtNLM"/>
    </source>
</evidence>
<organism evidence="3 4">
    <name type="scientific">Ilumatobacter coccineus</name>
    <dbReference type="NCBI Taxonomy" id="467094"/>
    <lineage>
        <taxon>Bacteria</taxon>
        <taxon>Bacillati</taxon>
        <taxon>Actinomycetota</taxon>
        <taxon>Acidimicrobiia</taxon>
        <taxon>Acidimicrobiales</taxon>
        <taxon>Ilumatobacteraceae</taxon>
        <taxon>Ilumatobacter</taxon>
    </lineage>
</organism>
<evidence type="ECO:0000259" key="1">
    <source>
        <dbReference type="Pfam" id="PF11296"/>
    </source>
</evidence>
<feature type="domain" description="DUF3097" evidence="1">
    <location>
        <begin position="166"/>
        <end position="321"/>
    </location>
</feature>
<dbReference type="InterPro" id="IPR053883">
    <property type="entry name" value="DUF3097_N"/>
</dbReference>
<reference evidence="3 4" key="1">
    <citation type="submission" date="2017-10" db="EMBL/GenBank/DDBJ databases">
        <title>Novel microbial diversity and functional potential in the marine mammal oral microbiome.</title>
        <authorList>
            <person name="Dudek N.K."/>
            <person name="Sun C.L."/>
            <person name="Burstein D."/>
            <person name="Kantor R.S."/>
            <person name="Aliaga Goltsman D.S."/>
            <person name="Bik E.M."/>
            <person name="Thomas B.C."/>
            <person name="Banfield J.F."/>
            <person name="Relman D.A."/>
        </authorList>
    </citation>
    <scope>NUCLEOTIDE SEQUENCE [LARGE SCALE GENOMIC DNA]</scope>
    <source>
        <strain evidence="3">DOLJORAL78_61_10</strain>
    </source>
</reference>
<name>A0A2G6K7G3_9ACTN</name>
<dbReference type="Pfam" id="PF22845">
    <property type="entry name" value="DUF3097_N"/>
    <property type="match status" value="1"/>
</dbReference>
<accession>A0A2G6K7G3</accession>
<dbReference type="InterPro" id="IPR021447">
    <property type="entry name" value="DUF3097_C"/>
</dbReference>
<proteinExistence type="predicted"/>
<evidence type="ECO:0000313" key="3">
    <source>
        <dbReference type="EMBL" id="PIE31594.1"/>
    </source>
</evidence>
<protein>
    <recommendedName>
        <fullName evidence="5">DUF3097 domain-containing protein</fullName>
    </recommendedName>
</protein>
<evidence type="ECO:0000313" key="4">
    <source>
        <dbReference type="Proteomes" id="UP000230914"/>
    </source>
</evidence>
<dbReference type="Proteomes" id="UP000230914">
    <property type="component" value="Unassembled WGS sequence"/>
</dbReference>